<gene>
    <name evidence="3" type="ORF">AM493_01410</name>
</gene>
<proteinExistence type="predicted"/>
<dbReference type="PATRIC" id="fig|1202724.3.peg.287"/>
<dbReference type="GO" id="GO:0003677">
    <property type="term" value="F:DNA binding"/>
    <property type="evidence" value="ECO:0007669"/>
    <property type="project" value="InterPro"/>
</dbReference>
<sequence length="478" mass="54794">MGYISMPFRIVLYFTLLFSQSLLAQTGEAKKAFKARIAEMHKVLQSNPDEGYLKLKSLLKEAREKNFTESELVLLSNTCWYFLMKNEFDNVIKASVSLEEKATAYKSINYQAVAHIYLCQIYIENDLRNRALDEYNKALKILDEGDAENESIIGSKANAHTYIANLYYNNNEIDEAINKMALARKQILLQKDKNKRFSGLFRNYSNTGTVFERKSLDSAQYYIERSLAVCPVPKGTKDFIVFLNYSVLGDISLKHKNFKKALEYYTLAENTAPEGADLKNRQSLYEAMVKTHLALGDSIAMNHYRNKLNEVKLEIADAKYKSLHSVVKQSGQQTNHSIVYGIGGAVIVMLCALLVFLYFRKSKVSIPAETVNSTAAETEDRETVNKKLVELCGENHADFIPEFNCAFPYFKEKLVAINEGILDSEVEFCAYLKLNLTTKDIARIKNLEPKTIQNRKYRIRKKLNIPNDTDIYFYFNLF</sequence>
<name>A0A0M8MG18_9FLAO</name>
<reference evidence="3 4" key="1">
    <citation type="submission" date="2015-08" db="EMBL/GenBank/DDBJ databases">
        <title>Whole genome sequence of Flavobacterium akiainvivens IK-1T, from decaying Wikstroemia oahuensis, an endemic Hawaiian shrub.</title>
        <authorList>
            <person name="Wan X."/>
            <person name="Hou S."/>
            <person name="Saito J."/>
            <person name="Donachie S."/>
        </authorList>
    </citation>
    <scope>NUCLEOTIDE SEQUENCE [LARGE SCALE GENOMIC DNA]</scope>
    <source>
        <strain evidence="3 4">IK-1</strain>
    </source>
</reference>
<dbReference type="InterPro" id="IPR011990">
    <property type="entry name" value="TPR-like_helical_dom_sf"/>
</dbReference>
<dbReference type="Pfam" id="PF00196">
    <property type="entry name" value="GerE"/>
    <property type="match status" value="1"/>
</dbReference>
<dbReference type="EMBL" id="LIYD01000005">
    <property type="protein sequence ID" value="KOS04848.1"/>
    <property type="molecule type" value="Genomic_DNA"/>
</dbReference>
<protein>
    <recommendedName>
        <fullName evidence="2">HTH luxR-type domain-containing protein</fullName>
    </recommendedName>
</protein>
<dbReference type="SUPFAM" id="SSF46894">
    <property type="entry name" value="C-terminal effector domain of the bipartite response regulators"/>
    <property type="match status" value="1"/>
</dbReference>
<dbReference type="GO" id="GO:0006355">
    <property type="term" value="P:regulation of DNA-templated transcription"/>
    <property type="evidence" value="ECO:0007669"/>
    <property type="project" value="InterPro"/>
</dbReference>
<dbReference type="InterPro" id="IPR036388">
    <property type="entry name" value="WH-like_DNA-bd_sf"/>
</dbReference>
<feature type="domain" description="HTH luxR-type" evidence="2">
    <location>
        <begin position="436"/>
        <end position="474"/>
    </location>
</feature>
<comment type="caution">
    <text evidence="3">The sequence shown here is derived from an EMBL/GenBank/DDBJ whole genome shotgun (WGS) entry which is preliminary data.</text>
</comment>
<evidence type="ECO:0000256" key="1">
    <source>
        <dbReference type="SAM" id="Phobius"/>
    </source>
</evidence>
<dbReference type="Proteomes" id="UP000037755">
    <property type="component" value="Unassembled WGS sequence"/>
</dbReference>
<keyword evidence="1" id="KW-1133">Transmembrane helix</keyword>
<evidence type="ECO:0000259" key="2">
    <source>
        <dbReference type="Pfam" id="PF00196"/>
    </source>
</evidence>
<dbReference type="Gene3D" id="1.10.10.10">
    <property type="entry name" value="Winged helix-like DNA-binding domain superfamily/Winged helix DNA-binding domain"/>
    <property type="match status" value="1"/>
</dbReference>
<dbReference type="InterPro" id="IPR016032">
    <property type="entry name" value="Sig_transdc_resp-reg_C-effctor"/>
</dbReference>
<evidence type="ECO:0000313" key="3">
    <source>
        <dbReference type="EMBL" id="KOS04848.1"/>
    </source>
</evidence>
<feature type="transmembrane region" description="Helical" evidence="1">
    <location>
        <begin position="338"/>
        <end position="359"/>
    </location>
</feature>
<accession>A0A0M8MG18</accession>
<keyword evidence="4" id="KW-1185">Reference proteome</keyword>
<keyword evidence="1" id="KW-0472">Membrane</keyword>
<dbReference type="SUPFAM" id="SSF48452">
    <property type="entry name" value="TPR-like"/>
    <property type="match status" value="1"/>
</dbReference>
<keyword evidence="1" id="KW-0812">Transmembrane</keyword>
<evidence type="ECO:0000313" key="4">
    <source>
        <dbReference type="Proteomes" id="UP000037755"/>
    </source>
</evidence>
<dbReference type="AlphaFoldDB" id="A0A0M8MG18"/>
<organism evidence="3 4">
    <name type="scientific">Flavobacterium akiainvivens</name>
    <dbReference type="NCBI Taxonomy" id="1202724"/>
    <lineage>
        <taxon>Bacteria</taxon>
        <taxon>Pseudomonadati</taxon>
        <taxon>Bacteroidota</taxon>
        <taxon>Flavobacteriia</taxon>
        <taxon>Flavobacteriales</taxon>
        <taxon>Flavobacteriaceae</taxon>
        <taxon>Flavobacterium</taxon>
    </lineage>
</organism>
<dbReference type="Gene3D" id="1.25.40.10">
    <property type="entry name" value="Tetratricopeptide repeat domain"/>
    <property type="match status" value="1"/>
</dbReference>
<dbReference type="InterPro" id="IPR000792">
    <property type="entry name" value="Tscrpt_reg_LuxR_C"/>
</dbReference>
<dbReference type="STRING" id="1202724.AM493_01410"/>